<feature type="compositionally biased region" description="Acidic residues" evidence="1">
    <location>
        <begin position="321"/>
        <end position="335"/>
    </location>
</feature>
<evidence type="ECO:0008006" key="5">
    <source>
        <dbReference type="Google" id="ProtNLM"/>
    </source>
</evidence>
<feature type="compositionally biased region" description="Acidic residues" evidence="1">
    <location>
        <begin position="267"/>
        <end position="282"/>
    </location>
</feature>
<feature type="compositionally biased region" description="Polar residues" evidence="1">
    <location>
        <begin position="409"/>
        <end position="452"/>
    </location>
</feature>
<keyword evidence="2" id="KW-0472">Membrane</keyword>
<dbReference type="Proteomes" id="UP001632037">
    <property type="component" value="Unassembled WGS sequence"/>
</dbReference>
<keyword evidence="2" id="KW-1133">Transmembrane helix</keyword>
<feature type="compositionally biased region" description="Basic residues" evidence="1">
    <location>
        <begin position="478"/>
        <end position="495"/>
    </location>
</feature>
<protein>
    <recommendedName>
        <fullName evidence="5">Rho-GAP domain-containing protein</fullName>
    </recommendedName>
</protein>
<feature type="region of interest" description="Disordered" evidence="1">
    <location>
        <begin position="311"/>
        <end position="515"/>
    </location>
</feature>
<reference evidence="3 4" key="1">
    <citation type="submission" date="2024-09" db="EMBL/GenBank/DDBJ databases">
        <title>Genome sequencing and assembly of Phytophthora oleae, isolate VK10A, causative agent of rot of olive drupes.</title>
        <authorList>
            <person name="Conti Taguali S."/>
            <person name="Riolo M."/>
            <person name="La Spada F."/>
            <person name="Cacciola S.O."/>
            <person name="Dionisio G."/>
        </authorList>
    </citation>
    <scope>NUCLEOTIDE SEQUENCE [LARGE SCALE GENOMIC DNA]</scope>
    <source>
        <strain evidence="3 4">VK10A</strain>
    </source>
</reference>
<feature type="transmembrane region" description="Helical" evidence="2">
    <location>
        <begin position="527"/>
        <end position="548"/>
    </location>
</feature>
<gene>
    <name evidence="3" type="ORF">V7S43_006104</name>
</gene>
<keyword evidence="2" id="KW-0812">Transmembrane</keyword>
<dbReference type="AlphaFoldDB" id="A0ABD3FSV5"/>
<evidence type="ECO:0000313" key="3">
    <source>
        <dbReference type="EMBL" id="KAL3668810.1"/>
    </source>
</evidence>
<accession>A0ABD3FSV5</accession>
<evidence type="ECO:0000256" key="2">
    <source>
        <dbReference type="SAM" id="Phobius"/>
    </source>
</evidence>
<dbReference type="EMBL" id="JBIMZQ010000010">
    <property type="protein sequence ID" value="KAL3668810.1"/>
    <property type="molecule type" value="Genomic_DNA"/>
</dbReference>
<evidence type="ECO:0000256" key="1">
    <source>
        <dbReference type="SAM" id="MobiDB-lite"/>
    </source>
</evidence>
<organism evidence="3 4">
    <name type="scientific">Phytophthora oleae</name>
    <dbReference type="NCBI Taxonomy" id="2107226"/>
    <lineage>
        <taxon>Eukaryota</taxon>
        <taxon>Sar</taxon>
        <taxon>Stramenopiles</taxon>
        <taxon>Oomycota</taxon>
        <taxon>Peronosporomycetes</taxon>
        <taxon>Peronosporales</taxon>
        <taxon>Peronosporaceae</taxon>
        <taxon>Phytophthora</taxon>
    </lineage>
</organism>
<feature type="region of interest" description="Disordered" evidence="1">
    <location>
        <begin position="260"/>
        <end position="284"/>
    </location>
</feature>
<proteinExistence type="predicted"/>
<comment type="caution">
    <text evidence="3">The sequence shown here is derived from an EMBL/GenBank/DDBJ whole genome shotgun (WGS) entry which is preliminary data.</text>
</comment>
<keyword evidence="4" id="KW-1185">Reference proteome</keyword>
<name>A0ABD3FSV5_9STRA</name>
<evidence type="ECO:0000313" key="4">
    <source>
        <dbReference type="Proteomes" id="UP001632037"/>
    </source>
</evidence>
<sequence length="556" mass="61711">MQRSAVFGSCAQSVGTVASVLFAVVNRCGHYDENTRDSTVTRQAKILYVSLLESVQKERGEWQGFSSSSDNNSPEETELVSPRDLLMMNIHTKATADKLGVLNELLEVSFRNLMGPLVPLELYTRHRKVLLRESLAVPPALTTLLAIRGILDRLEREVRHCLLRLLSLWDIIAFVNGEAHPLLKTIADKHHHVFSESSEFESMTARKSERQDTVAIDLLQIMVLYRDILFSDIDFILTKQELQISSRLVEDIRERNWPLESEPAALSEEEEDDQFSSDDESSSDANQMLHDEMLGSLWGLDPALDSLALRSRTSSSVPSVLEEEQDGNYDEEAEGGDWSIPSPPHYNYRHADRKTQRATSPPVSGGAGPLVPVPMIPSSSEGIPPPSTTELLAPRPITRTPSRHRHSQRSLASTPDSPTLSAISQTSSSTRTAVRKLQLQTKQRRSSSINDSGRSDRHWQDTASSESRSPPPLYRSTMRSKRLKSAKKPLSRRRRSSADQAVQDAQAKDKAKPAAAPSFMSVAASALAIPVAAATLCVLATMTTLAIYEMRRTPRN</sequence>